<evidence type="ECO:0000256" key="2">
    <source>
        <dbReference type="ARBA" id="ARBA00004225"/>
    </source>
</evidence>
<keyword evidence="13 17" id="KW-0830">Ubiquinone</keyword>
<evidence type="ECO:0000256" key="16">
    <source>
        <dbReference type="ARBA" id="ARBA00049551"/>
    </source>
</evidence>
<accession>A0A9E8LNY8</accession>
<feature type="transmembrane region" description="Helical" evidence="17">
    <location>
        <begin position="243"/>
        <end position="262"/>
    </location>
</feature>
<comment type="function">
    <text evidence="1">Core subunit of the mitochondrial membrane respiratory chain NADH dehydrogenase (Complex I) that is believed to belong to the minimal assembly required for catalysis. Complex I functions in the transfer of electrons from NADH to the respiratory chain. The immediate electron acceptor for the enzyme is believed to be ubiquinone.</text>
</comment>
<keyword evidence="14 17" id="KW-0496">Mitochondrion</keyword>
<dbReference type="InterPro" id="IPR000260">
    <property type="entry name" value="NADH4_N"/>
</dbReference>
<evidence type="ECO:0000256" key="5">
    <source>
        <dbReference type="ARBA" id="ARBA00021006"/>
    </source>
</evidence>
<feature type="transmembrane region" description="Helical" evidence="17">
    <location>
        <begin position="20"/>
        <end position="42"/>
    </location>
</feature>
<dbReference type="GO" id="GO:0015990">
    <property type="term" value="P:electron transport coupled proton transport"/>
    <property type="evidence" value="ECO:0007669"/>
    <property type="project" value="TreeGrafter"/>
</dbReference>
<evidence type="ECO:0000256" key="7">
    <source>
        <dbReference type="ARBA" id="ARBA00022660"/>
    </source>
</evidence>
<feature type="transmembrane region" description="Helical" evidence="17">
    <location>
        <begin position="297"/>
        <end position="319"/>
    </location>
</feature>
<feature type="transmembrane region" description="Helical" evidence="17">
    <location>
        <begin position="82"/>
        <end position="102"/>
    </location>
</feature>
<dbReference type="GO" id="GO:0003954">
    <property type="term" value="F:NADH dehydrogenase activity"/>
    <property type="evidence" value="ECO:0007669"/>
    <property type="project" value="TreeGrafter"/>
</dbReference>
<reference evidence="20" key="2">
    <citation type="journal article" date="2022" name="Syst. Entomol.">
        <title>Massive gene rearrangements of mitochondrial genomes and implications for the phylogeny of Trichoptera (Insecta).</title>
        <authorList>
            <person name="Ge X."/>
            <person name="Peng L."/>
            <person name="Vogler A.P."/>
            <person name="Morse J.C."/>
            <person name="Yang L."/>
            <person name="Sun C."/>
            <person name="Wang B."/>
        </authorList>
    </citation>
    <scope>NUCLEOTIDE SEQUENCE</scope>
</reference>
<feature type="transmembrane region" description="Helical" evidence="17">
    <location>
        <begin position="331"/>
        <end position="352"/>
    </location>
</feature>
<evidence type="ECO:0000256" key="15">
    <source>
        <dbReference type="ARBA" id="ARBA00023136"/>
    </source>
</evidence>
<dbReference type="GO" id="GO:0042773">
    <property type="term" value="P:ATP synthesis coupled electron transport"/>
    <property type="evidence" value="ECO:0007669"/>
    <property type="project" value="InterPro"/>
</dbReference>
<evidence type="ECO:0000256" key="17">
    <source>
        <dbReference type="RuleBase" id="RU003297"/>
    </source>
</evidence>
<feature type="transmembrane region" description="Helical" evidence="17">
    <location>
        <begin position="269"/>
        <end position="291"/>
    </location>
</feature>
<evidence type="ECO:0000259" key="19">
    <source>
        <dbReference type="Pfam" id="PF01059"/>
    </source>
</evidence>
<evidence type="ECO:0000256" key="8">
    <source>
        <dbReference type="ARBA" id="ARBA00022692"/>
    </source>
</evidence>
<evidence type="ECO:0000256" key="11">
    <source>
        <dbReference type="ARBA" id="ARBA00022989"/>
    </source>
</evidence>
<dbReference type="EC" id="7.1.1.2" evidence="4 17"/>
<keyword evidence="6 17" id="KW-0813">Transport</keyword>
<comment type="similarity">
    <text evidence="3 17">Belongs to the complex I subunit 4 family.</text>
</comment>
<dbReference type="GO" id="GO:0048039">
    <property type="term" value="F:ubiquinone binding"/>
    <property type="evidence" value="ECO:0007669"/>
    <property type="project" value="TreeGrafter"/>
</dbReference>
<comment type="catalytic activity">
    <reaction evidence="16 17">
        <text>a ubiquinone + NADH + 5 H(+)(in) = a ubiquinol + NAD(+) + 4 H(+)(out)</text>
        <dbReference type="Rhea" id="RHEA:29091"/>
        <dbReference type="Rhea" id="RHEA-COMP:9565"/>
        <dbReference type="Rhea" id="RHEA-COMP:9566"/>
        <dbReference type="ChEBI" id="CHEBI:15378"/>
        <dbReference type="ChEBI" id="CHEBI:16389"/>
        <dbReference type="ChEBI" id="CHEBI:17976"/>
        <dbReference type="ChEBI" id="CHEBI:57540"/>
        <dbReference type="ChEBI" id="CHEBI:57945"/>
        <dbReference type="EC" id="7.1.1.2"/>
    </reaction>
</comment>
<dbReference type="GO" id="GO:0031966">
    <property type="term" value="C:mitochondrial membrane"/>
    <property type="evidence" value="ECO:0007669"/>
    <property type="project" value="UniProtKB-SubCell"/>
</dbReference>
<keyword evidence="10 17" id="KW-0249">Electron transport</keyword>
<evidence type="ECO:0000256" key="13">
    <source>
        <dbReference type="ARBA" id="ARBA00023075"/>
    </source>
</evidence>
<feature type="domain" description="NADH:ubiquinone oxidoreductase chain 4 N-terminal" evidence="19">
    <location>
        <begin position="1"/>
        <end position="101"/>
    </location>
</feature>
<reference evidence="20" key="1">
    <citation type="submission" date="2021-11" db="EMBL/GenBank/DDBJ databases">
        <authorList>
            <person name="Ge X.-Y."/>
            <person name="Peng L."/>
            <person name="Sun C.-H."/>
            <person name="Wang B.-X."/>
        </authorList>
    </citation>
    <scope>NUCLEOTIDE SEQUENCE</scope>
</reference>
<evidence type="ECO:0000256" key="9">
    <source>
        <dbReference type="ARBA" id="ARBA00022967"/>
    </source>
</evidence>
<evidence type="ECO:0000256" key="3">
    <source>
        <dbReference type="ARBA" id="ARBA00009025"/>
    </source>
</evidence>
<keyword evidence="12 17" id="KW-0520">NAD</keyword>
<evidence type="ECO:0000256" key="4">
    <source>
        <dbReference type="ARBA" id="ARBA00012944"/>
    </source>
</evidence>
<dbReference type="InterPro" id="IPR001750">
    <property type="entry name" value="ND/Mrp_TM"/>
</dbReference>
<keyword evidence="7 17" id="KW-0679">Respiratory chain</keyword>
<sequence length="442" mass="51980">MLKILFFMMTIFMLVKKKWWMNFVSLMILMILCMMLPMNYYYFNNLGYMFGVDILSWGMILLSIWICCLMIMASYNIYMKNYFYKFYLFNNLFLLLMLLLTFLSMNLFMFYLFFESSLLPTLILVIGWGYQSERIQAGMYLMFYTLIASLPMLMGIFYIYSMKSMLIIYMMNNLNYIMLYFVMVLAFLIKMPMFMVHLWLPKAHVEAPVSGSMILAGVMLKLGGYGLIRVMGLMLYMSMKMNLIWIIISMVGGLFLSLICLLQVDMKMLVAYSSVVHMAIALSGMMSMSYWGFTGSYILMLGHGLCSSGLFCLVNLCYERLGSRSLMINKGLMNFFPSLSLWWFLFISSNMAAPPSMNLLGEISLFNSIVSWSQLLMIFIMLISFFSACYSLYLYMFSQHGNFINSMYSFTFINSREFMLLFLHWFPLNILMLKIDMFYLWF</sequence>
<feature type="transmembrane region" description="Helical" evidence="17">
    <location>
        <begin position="141"/>
        <end position="160"/>
    </location>
</feature>
<evidence type="ECO:0000256" key="1">
    <source>
        <dbReference type="ARBA" id="ARBA00003257"/>
    </source>
</evidence>
<dbReference type="AlphaFoldDB" id="A0A9E8LNY8"/>
<keyword evidence="15 17" id="KW-0472">Membrane</keyword>
<dbReference type="GO" id="GO:0008137">
    <property type="term" value="F:NADH dehydrogenase (ubiquinone) activity"/>
    <property type="evidence" value="ECO:0007669"/>
    <property type="project" value="UniProtKB-UniRule"/>
</dbReference>
<evidence type="ECO:0000256" key="6">
    <source>
        <dbReference type="ARBA" id="ARBA00022448"/>
    </source>
</evidence>
<proteinExistence type="inferred from homology"/>
<organism evidence="20">
    <name type="scientific">Kisaura zhejiangensis</name>
    <name type="common">nom. nud.</name>
    <dbReference type="NCBI Taxonomy" id="2904921"/>
    <lineage>
        <taxon>Eukaryota</taxon>
        <taxon>Metazoa</taxon>
        <taxon>Ecdysozoa</taxon>
        <taxon>Arthropoda</taxon>
        <taxon>Hexapoda</taxon>
        <taxon>Insecta</taxon>
        <taxon>Pterygota</taxon>
        <taxon>Neoptera</taxon>
        <taxon>Endopterygota</taxon>
        <taxon>Trichoptera</taxon>
        <taxon>Annulipalpia</taxon>
        <taxon>Philopotamoidea</taxon>
        <taxon>Philopotamidae</taxon>
        <taxon>Philopotaminae</taxon>
        <taxon>Kisaura</taxon>
    </lineage>
</organism>
<dbReference type="PANTHER" id="PTHR43507:SF20">
    <property type="entry name" value="NADH-UBIQUINONE OXIDOREDUCTASE CHAIN 4"/>
    <property type="match status" value="1"/>
</dbReference>
<dbReference type="InterPro" id="IPR003918">
    <property type="entry name" value="NADH_UbQ_OxRdtase"/>
</dbReference>
<geneLocation type="mitochondrion" evidence="20"/>
<dbReference type="RefSeq" id="YP_010586298.1">
    <property type="nucleotide sequence ID" value="NC_069264.1"/>
</dbReference>
<evidence type="ECO:0000256" key="14">
    <source>
        <dbReference type="ARBA" id="ARBA00023128"/>
    </source>
</evidence>
<gene>
    <name evidence="20" type="primary">ND4</name>
</gene>
<dbReference type="Pfam" id="PF01059">
    <property type="entry name" value="Oxidored_q5_N"/>
    <property type="match status" value="1"/>
</dbReference>
<dbReference type="PANTHER" id="PTHR43507">
    <property type="entry name" value="NADH-UBIQUINONE OXIDOREDUCTASE CHAIN 4"/>
    <property type="match status" value="1"/>
</dbReference>
<feature type="transmembrane region" description="Helical" evidence="17">
    <location>
        <begin position="418"/>
        <end position="441"/>
    </location>
</feature>
<feature type="domain" description="NADH:quinone oxidoreductase/Mrp antiporter transmembrane" evidence="18">
    <location>
        <begin position="104"/>
        <end position="386"/>
    </location>
</feature>
<keyword evidence="8 17" id="KW-0812">Transmembrane</keyword>
<name>A0A9E8LNY8_9NEOP</name>
<feature type="transmembrane region" description="Helical" evidence="17">
    <location>
        <begin position="212"/>
        <end position="237"/>
    </location>
</feature>
<evidence type="ECO:0000256" key="10">
    <source>
        <dbReference type="ARBA" id="ARBA00022982"/>
    </source>
</evidence>
<protein>
    <recommendedName>
        <fullName evidence="5 17">NADH-ubiquinone oxidoreductase chain 4</fullName>
        <ecNumber evidence="4 17">7.1.1.2</ecNumber>
    </recommendedName>
</protein>
<evidence type="ECO:0000313" key="20">
    <source>
        <dbReference type="EMBL" id="UZZ44073.1"/>
    </source>
</evidence>
<feature type="transmembrane region" description="Helical" evidence="17">
    <location>
        <begin position="180"/>
        <end position="200"/>
    </location>
</feature>
<evidence type="ECO:0000259" key="18">
    <source>
        <dbReference type="Pfam" id="PF00361"/>
    </source>
</evidence>
<comment type="function">
    <text evidence="17">Core subunit of the mitochondrial membrane respiratory chain NADH dehydrogenase (Complex I) which catalyzes electron transfer from NADH through the respiratory chain, using ubiquinone as an electron acceptor. Essential for the catalytic activity and assembly of complex I.</text>
</comment>
<comment type="subcellular location">
    <subcellularLocation>
        <location evidence="2 17">Mitochondrion membrane</location>
        <topology evidence="2 17">Multi-pass membrane protein</topology>
    </subcellularLocation>
</comment>
<dbReference type="EMBL" id="OL678025">
    <property type="protein sequence ID" value="UZZ44073.1"/>
    <property type="molecule type" value="Genomic_DNA"/>
</dbReference>
<feature type="transmembrane region" description="Helical" evidence="17">
    <location>
        <begin position="54"/>
        <end position="75"/>
    </location>
</feature>
<dbReference type="CTD" id="4538"/>
<dbReference type="PRINTS" id="PR01437">
    <property type="entry name" value="NUOXDRDTASE4"/>
</dbReference>
<feature type="transmembrane region" description="Helical" evidence="17">
    <location>
        <begin position="372"/>
        <end position="397"/>
    </location>
</feature>
<feature type="transmembrane region" description="Helical" evidence="17">
    <location>
        <begin position="108"/>
        <end position="129"/>
    </location>
</feature>
<dbReference type="Pfam" id="PF00361">
    <property type="entry name" value="Proton_antipo_M"/>
    <property type="match status" value="1"/>
</dbReference>
<evidence type="ECO:0000256" key="12">
    <source>
        <dbReference type="ARBA" id="ARBA00023027"/>
    </source>
</evidence>
<keyword evidence="11 17" id="KW-1133">Transmembrane helix</keyword>
<keyword evidence="9" id="KW-1278">Translocase</keyword>
<dbReference type="GeneID" id="77425838"/>